<reference evidence="4" key="1">
    <citation type="submission" date="2019-10" db="EMBL/GenBank/DDBJ databases">
        <authorList>
            <person name="Zhang R."/>
            <person name="Pan Y."/>
            <person name="Wang J."/>
            <person name="Ma R."/>
            <person name="Yu S."/>
        </authorList>
    </citation>
    <scope>NUCLEOTIDE SEQUENCE</scope>
    <source>
        <strain evidence="4">LA-IB0</strain>
        <tissue evidence="4">Leaf</tissue>
    </source>
</reference>
<evidence type="ECO:0000256" key="3">
    <source>
        <dbReference type="SAM" id="Phobius"/>
    </source>
</evidence>
<keyword evidence="3" id="KW-1133">Transmembrane helix</keyword>
<dbReference type="InterPro" id="IPR045033">
    <property type="entry name" value="PILS1/3/4/5/7"/>
</dbReference>
<sequence>MLAAEEVTDNSKEANKDLEVNEKTLLLNGDEHVINNYRRKTEWWIQIMDILHQIGEELRAPPVHAAIIGFIFGAVAWLRNLIIGDNAPFRVIDQ</sequence>
<dbReference type="EMBL" id="WHWC01000011">
    <property type="protein sequence ID" value="KAG8373589.1"/>
    <property type="molecule type" value="Genomic_DNA"/>
</dbReference>
<keyword evidence="3" id="KW-0812">Transmembrane</keyword>
<comment type="subcellular location">
    <subcellularLocation>
        <location evidence="1">Endomembrane system</location>
    </subcellularLocation>
</comment>
<dbReference type="PANTHER" id="PTHR31651">
    <property type="match status" value="1"/>
</dbReference>
<keyword evidence="3" id="KW-0472">Membrane</keyword>
<feature type="transmembrane region" description="Helical" evidence="3">
    <location>
        <begin position="63"/>
        <end position="82"/>
    </location>
</feature>
<keyword evidence="2" id="KW-0813">Transport</keyword>
<accession>A0AAV6WSE8</accession>
<evidence type="ECO:0000256" key="2">
    <source>
        <dbReference type="ARBA" id="ARBA00022448"/>
    </source>
</evidence>
<evidence type="ECO:0000313" key="5">
    <source>
        <dbReference type="Proteomes" id="UP000826271"/>
    </source>
</evidence>
<dbReference type="GO" id="GO:0012505">
    <property type="term" value="C:endomembrane system"/>
    <property type="evidence" value="ECO:0007669"/>
    <property type="project" value="UniProtKB-SubCell"/>
</dbReference>
<dbReference type="GO" id="GO:0080162">
    <property type="term" value="P:endoplasmic reticulum to cytosol auxin transport"/>
    <property type="evidence" value="ECO:0007669"/>
    <property type="project" value="InterPro"/>
</dbReference>
<dbReference type="Proteomes" id="UP000826271">
    <property type="component" value="Unassembled WGS sequence"/>
</dbReference>
<comment type="caution">
    <text evidence="4">The sequence shown here is derived from an EMBL/GenBank/DDBJ whole genome shotgun (WGS) entry which is preliminary data.</text>
</comment>
<protein>
    <submittedName>
        <fullName evidence="4">Uncharacterized protein</fullName>
    </submittedName>
</protein>
<evidence type="ECO:0000256" key="1">
    <source>
        <dbReference type="ARBA" id="ARBA00004308"/>
    </source>
</evidence>
<dbReference type="AlphaFoldDB" id="A0AAV6WSE8"/>
<proteinExistence type="predicted"/>
<gene>
    <name evidence="4" type="ORF">BUALT_Bualt11G0040100</name>
</gene>
<name>A0AAV6WSE8_9LAMI</name>
<dbReference type="PANTHER" id="PTHR31651:SF3">
    <property type="entry name" value="PROTEIN PIN-LIKES 7"/>
    <property type="match status" value="1"/>
</dbReference>
<organism evidence="4 5">
    <name type="scientific">Buddleja alternifolia</name>
    <dbReference type="NCBI Taxonomy" id="168488"/>
    <lineage>
        <taxon>Eukaryota</taxon>
        <taxon>Viridiplantae</taxon>
        <taxon>Streptophyta</taxon>
        <taxon>Embryophyta</taxon>
        <taxon>Tracheophyta</taxon>
        <taxon>Spermatophyta</taxon>
        <taxon>Magnoliopsida</taxon>
        <taxon>eudicotyledons</taxon>
        <taxon>Gunneridae</taxon>
        <taxon>Pentapetalae</taxon>
        <taxon>asterids</taxon>
        <taxon>lamiids</taxon>
        <taxon>Lamiales</taxon>
        <taxon>Scrophulariaceae</taxon>
        <taxon>Buddlejeae</taxon>
        <taxon>Buddleja</taxon>
    </lineage>
</organism>
<keyword evidence="5" id="KW-1185">Reference proteome</keyword>
<evidence type="ECO:0000313" key="4">
    <source>
        <dbReference type="EMBL" id="KAG8373589.1"/>
    </source>
</evidence>